<dbReference type="Pfam" id="PF00155">
    <property type="entry name" value="Aminotran_1_2"/>
    <property type="match status" value="1"/>
</dbReference>
<evidence type="ECO:0000256" key="1">
    <source>
        <dbReference type="ARBA" id="ARBA00001933"/>
    </source>
</evidence>
<protein>
    <recommendedName>
        <fullName evidence="6">Aminotransferase</fullName>
        <ecNumber evidence="6">2.6.1.-</ecNumber>
    </recommendedName>
</protein>
<dbReference type="Proteomes" id="UP001139485">
    <property type="component" value="Unassembled WGS sequence"/>
</dbReference>
<gene>
    <name evidence="8" type="ORF">M8330_02210</name>
</gene>
<evidence type="ECO:0000256" key="3">
    <source>
        <dbReference type="ARBA" id="ARBA00022576"/>
    </source>
</evidence>
<feature type="domain" description="Aminotransferase class I/classII large" evidence="7">
    <location>
        <begin position="32"/>
        <end position="383"/>
    </location>
</feature>
<dbReference type="SUPFAM" id="SSF53383">
    <property type="entry name" value="PLP-dependent transferases"/>
    <property type="match status" value="1"/>
</dbReference>
<dbReference type="InterPro" id="IPR004839">
    <property type="entry name" value="Aminotransferase_I/II_large"/>
</dbReference>
<dbReference type="Gene3D" id="3.40.640.10">
    <property type="entry name" value="Type I PLP-dependent aspartate aminotransferase-like (Major domain)"/>
    <property type="match status" value="1"/>
</dbReference>
<dbReference type="RefSeq" id="WP_250825997.1">
    <property type="nucleotide sequence ID" value="NZ_JAMOIL010000001.1"/>
</dbReference>
<dbReference type="InterPro" id="IPR050596">
    <property type="entry name" value="AspAT/PAT-like"/>
</dbReference>
<dbReference type="InterPro" id="IPR015424">
    <property type="entry name" value="PyrdxlP-dep_Trfase"/>
</dbReference>
<sequence>MPQLSTTVASVPASGIRRIYDLARGLEAQGQEVLDLCVGEPSLAVAPHVLAAGARAWTEDATQYTPNSGLTPLREALVTKLRDFNAADVGLDQVHVTPGGMQALQQAMAFALSPGDEILVPDPGYSNFPMTARLVGGVPVAYPLHPERAFVPDIADLEALVTPRTRALLVNSPSNPLGVTYDRATLQALLDLARRHDLWVISDEVYEYLDWSGEFCSLTALDSPADGGGRVLGVFSLSKTYALTGARVGYLVTPPGLDERFRAAQEASVSCVNAPAQVAALAAVTGPQDAVEDARAHYASTLAAGRAALDARGVRYLVPGGAFYLWIDVSHVSGGDVAAWCEDFLRTEHVAVAPGSTFGSLGEGWVRACCAGDRDTVARALARVPARP</sequence>
<dbReference type="GO" id="GO:0006520">
    <property type="term" value="P:amino acid metabolic process"/>
    <property type="evidence" value="ECO:0007669"/>
    <property type="project" value="InterPro"/>
</dbReference>
<dbReference type="GO" id="GO:0030170">
    <property type="term" value="F:pyridoxal phosphate binding"/>
    <property type="evidence" value="ECO:0007669"/>
    <property type="project" value="InterPro"/>
</dbReference>
<keyword evidence="9" id="KW-1185">Reference proteome</keyword>
<dbReference type="CDD" id="cd00609">
    <property type="entry name" value="AAT_like"/>
    <property type="match status" value="1"/>
</dbReference>
<evidence type="ECO:0000313" key="8">
    <source>
        <dbReference type="EMBL" id="MCM0619107.1"/>
    </source>
</evidence>
<dbReference type="GO" id="GO:0008483">
    <property type="term" value="F:transaminase activity"/>
    <property type="evidence" value="ECO:0007669"/>
    <property type="project" value="UniProtKB-KW"/>
</dbReference>
<dbReference type="InterPro" id="IPR015421">
    <property type="entry name" value="PyrdxlP-dep_Trfase_major"/>
</dbReference>
<evidence type="ECO:0000256" key="6">
    <source>
        <dbReference type="RuleBase" id="RU000481"/>
    </source>
</evidence>
<accession>A0A9X2D4A6</accession>
<evidence type="ECO:0000313" key="9">
    <source>
        <dbReference type="Proteomes" id="UP001139485"/>
    </source>
</evidence>
<comment type="similarity">
    <text evidence="2 6">Belongs to the class-I pyridoxal-phosphate-dependent aminotransferase family.</text>
</comment>
<proteinExistence type="inferred from homology"/>
<dbReference type="PROSITE" id="PS00105">
    <property type="entry name" value="AA_TRANSFER_CLASS_1"/>
    <property type="match status" value="1"/>
</dbReference>
<evidence type="ECO:0000259" key="7">
    <source>
        <dbReference type="Pfam" id="PF00155"/>
    </source>
</evidence>
<keyword evidence="5" id="KW-0663">Pyridoxal phosphate</keyword>
<comment type="caution">
    <text evidence="8">The sequence shown here is derived from an EMBL/GenBank/DDBJ whole genome shotgun (WGS) entry which is preliminary data.</text>
</comment>
<dbReference type="PANTHER" id="PTHR46383">
    <property type="entry name" value="ASPARTATE AMINOTRANSFERASE"/>
    <property type="match status" value="1"/>
</dbReference>
<reference evidence="8" key="1">
    <citation type="submission" date="2022-05" db="EMBL/GenBank/DDBJ databases">
        <authorList>
            <person name="Tuo L."/>
        </authorList>
    </citation>
    <scope>NUCLEOTIDE SEQUENCE</scope>
    <source>
        <strain evidence="8">BSK12Z-4</strain>
    </source>
</reference>
<dbReference type="AlphaFoldDB" id="A0A9X2D4A6"/>
<comment type="cofactor">
    <cofactor evidence="1 6">
        <name>pyridoxal 5'-phosphate</name>
        <dbReference type="ChEBI" id="CHEBI:597326"/>
    </cofactor>
</comment>
<keyword evidence="3 6" id="KW-0032">Aminotransferase</keyword>
<evidence type="ECO:0000256" key="2">
    <source>
        <dbReference type="ARBA" id="ARBA00007441"/>
    </source>
</evidence>
<name>A0A9X2D4A6_9ACTN</name>
<evidence type="ECO:0000256" key="4">
    <source>
        <dbReference type="ARBA" id="ARBA00022679"/>
    </source>
</evidence>
<dbReference type="PANTHER" id="PTHR46383:SF1">
    <property type="entry name" value="ASPARTATE AMINOTRANSFERASE"/>
    <property type="match status" value="1"/>
</dbReference>
<keyword evidence="4 6" id="KW-0808">Transferase</keyword>
<evidence type="ECO:0000256" key="5">
    <source>
        <dbReference type="ARBA" id="ARBA00022898"/>
    </source>
</evidence>
<dbReference type="InterPro" id="IPR004838">
    <property type="entry name" value="NHTrfase_class1_PyrdxlP-BS"/>
</dbReference>
<organism evidence="8 9">
    <name type="scientific">Nocardioides bruguierae</name>
    <dbReference type="NCBI Taxonomy" id="2945102"/>
    <lineage>
        <taxon>Bacteria</taxon>
        <taxon>Bacillati</taxon>
        <taxon>Actinomycetota</taxon>
        <taxon>Actinomycetes</taxon>
        <taxon>Propionibacteriales</taxon>
        <taxon>Nocardioidaceae</taxon>
        <taxon>Nocardioides</taxon>
    </lineage>
</organism>
<dbReference type="EC" id="2.6.1.-" evidence="6"/>
<dbReference type="EMBL" id="JAMOIL010000001">
    <property type="protein sequence ID" value="MCM0619107.1"/>
    <property type="molecule type" value="Genomic_DNA"/>
</dbReference>